<comment type="similarity">
    <text evidence="1">Belongs to the UPF0301 (AlgH) family.</text>
</comment>
<dbReference type="PANTHER" id="PTHR30327">
    <property type="entry name" value="UNCHARACTERIZED PROTEIN YQGE"/>
    <property type="match status" value="1"/>
</dbReference>
<organism evidence="2 3">
    <name type="scientific">Paludisphaera mucosa</name>
    <dbReference type="NCBI Taxonomy" id="3030827"/>
    <lineage>
        <taxon>Bacteria</taxon>
        <taxon>Pseudomonadati</taxon>
        <taxon>Planctomycetota</taxon>
        <taxon>Planctomycetia</taxon>
        <taxon>Isosphaerales</taxon>
        <taxon>Isosphaeraceae</taxon>
        <taxon>Paludisphaera</taxon>
    </lineage>
</organism>
<evidence type="ECO:0000313" key="3">
    <source>
        <dbReference type="Proteomes" id="UP001216907"/>
    </source>
</evidence>
<keyword evidence="3" id="KW-1185">Reference proteome</keyword>
<gene>
    <name evidence="2" type="ORF">PZE19_30250</name>
</gene>
<evidence type="ECO:0000256" key="1">
    <source>
        <dbReference type="ARBA" id="ARBA00009600"/>
    </source>
</evidence>
<dbReference type="Proteomes" id="UP001216907">
    <property type="component" value="Unassembled WGS sequence"/>
</dbReference>
<comment type="caution">
    <text evidence="2">The sequence shown here is derived from an EMBL/GenBank/DDBJ whole genome shotgun (WGS) entry which is preliminary data.</text>
</comment>
<accession>A0ABT6FL12</accession>
<dbReference type="RefSeq" id="WP_277864336.1">
    <property type="nucleotide sequence ID" value="NZ_JARRAG010000002.1"/>
</dbReference>
<dbReference type="InterPro" id="IPR003774">
    <property type="entry name" value="AlgH-like"/>
</dbReference>
<dbReference type="EMBL" id="JARRAG010000002">
    <property type="protein sequence ID" value="MDG3008068.1"/>
    <property type="molecule type" value="Genomic_DNA"/>
</dbReference>
<sequence length="187" mass="20689">MNHTSLKGQLLIAAPKVESAIFARSVVLILEHDEEKGAKGIILNLPTSATMTDLAGKLFDEGFAWDKPLHLGGPVAGPLLVLHTRPKMADLEIVSGVYVALDATKSQHLITQEIEPSLIIANFSGWAPGQLERELEDDVWIVAPADTRRIFGGLDQDLWWDTTRDIRAETLRKMLRLRHQPVDASLN</sequence>
<dbReference type="Gene3D" id="3.40.1740.10">
    <property type="entry name" value="VC0467-like"/>
    <property type="match status" value="1"/>
</dbReference>
<protein>
    <submittedName>
        <fullName evidence="2">YqgE/AlgH family protein</fullName>
    </submittedName>
</protein>
<dbReference type="Pfam" id="PF02622">
    <property type="entry name" value="DUF179"/>
    <property type="match status" value="1"/>
</dbReference>
<name>A0ABT6FL12_9BACT</name>
<reference evidence="2 3" key="1">
    <citation type="submission" date="2023-03" db="EMBL/GenBank/DDBJ databases">
        <title>Paludisphaera mucosa sp. nov. a novel planctomycete from northern fen.</title>
        <authorList>
            <person name="Ivanova A."/>
        </authorList>
    </citation>
    <scope>NUCLEOTIDE SEQUENCE [LARGE SCALE GENOMIC DNA]</scope>
    <source>
        <strain evidence="2 3">Pla2</strain>
    </source>
</reference>
<dbReference type="PANTHER" id="PTHR30327:SF1">
    <property type="entry name" value="UPF0301 PROTEIN YQGE"/>
    <property type="match status" value="1"/>
</dbReference>
<dbReference type="SUPFAM" id="SSF143456">
    <property type="entry name" value="VC0467-like"/>
    <property type="match status" value="1"/>
</dbReference>
<evidence type="ECO:0000313" key="2">
    <source>
        <dbReference type="EMBL" id="MDG3008068.1"/>
    </source>
</evidence>
<proteinExistence type="inferred from homology"/>